<name>A0A4R1NB09_9RHOB</name>
<comment type="caution">
    <text evidence="1">The sequence shown here is derived from an EMBL/GenBank/DDBJ whole genome shotgun (WGS) entry which is preliminary data.</text>
</comment>
<dbReference type="EMBL" id="SMGR01000003">
    <property type="protein sequence ID" value="TCL00606.1"/>
    <property type="molecule type" value="Genomic_DNA"/>
</dbReference>
<gene>
    <name evidence="1" type="ORF">BXY66_3251</name>
</gene>
<dbReference type="Gene3D" id="3.40.50.300">
    <property type="entry name" value="P-loop containing nucleotide triphosphate hydrolases"/>
    <property type="match status" value="1"/>
</dbReference>
<dbReference type="SUPFAM" id="SSF52540">
    <property type="entry name" value="P-loop containing nucleoside triphosphate hydrolases"/>
    <property type="match status" value="1"/>
</dbReference>
<protein>
    <recommendedName>
        <fullName evidence="3">Sulfotransferase family protein</fullName>
    </recommendedName>
</protein>
<evidence type="ECO:0000313" key="2">
    <source>
        <dbReference type="Proteomes" id="UP000295673"/>
    </source>
</evidence>
<organism evidence="1 2">
    <name type="scientific">Shimia isoporae</name>
    <dbReference type="NCBI Taxonomy" id="647720"/>
    <lineage>
        <taxon>Bacteria</taxon>
        <taxon>Pseudomonadati</taxon>
        <taxon>Pseudomonadota</taxon>
        <taxon>Alphaproteobacteria</taxon>
        <taxon>Rhodobacterales</taxon>
        <taxon>Roseobacteraceae</taxon>
    </lineage>
</organism>
<proteinExistence type="predicted"/>
<dbReference type="InterPro" id="IPR027417">
    <property type="entry name" value="P-loop_NTPase"/>
</dbReference>
<evidence type="ECO:0008006" key="3">
    <source>
        <dbReference type="Google" id="ProtNLM"/>
    </source>
</evidence>
<sequence length="300" mass="34366">MESRAIGLHVPKTAGTSLATLVRSELPSHQSALFASFHQNRVFGRPELFELRSHDHLRFIFGHRMSQETARFLWRDNTLLFTGLREPKDRWFSLFRQYVKVAEQHGAPCPTVEQIVGEDLNATCRSFIHNFPTAANLGGGTSPFEKAASVLSVFDIVYDSNNVFSDAKPILRHLGIERDLDLRENVSPSGTVDAARRMVEELDGMRMNRQDDDSQLYRFVQENIVVDDRGFSRLRQNEFSVSRDELFEAMPDREACFSIMKRQLIEAIRYEAQLIGKLDELRNDMRARCAISQEILAAIE</sequence>
<evidence type="ECO:0000313" key="1">
    <source>
        <dbReference type="EMBL" id="TCL00606.1"/>
    </source>
</evidence>
<reference evidence="1 2" key="1">
    <citation type="submission" date="2019-03" db="EMBL/GenBank/DDBJ databases">
        <title>Genomic Encyclopedia of Archaeal and Bacterial Type Strains, Phase II (KMG-II): from individual species to whole genera.</title>
        <authorList>
            <person name="Goeker M."/>
        </authorList>
    </citation>
    <scope>NUCLEOTIDE SEQUENCE [LARGE SCALE GENOMIC DNA]</scope>
    <source>
        <strain evidence="1 2">DSM 26433</strain>
    </source>
</reference>
<dbReference type="Proteomes" id="UP000295673">
    <property type="component" value="Unassembled WGS sequence"/>
</dbReference>
<accession>A0A4R1NB09</accession>
<dbReference type="AlphaFoldDB" id="A0A4R1NB09"/>
<keyword evidence="2" id="KW-1185">Reference proteome</keyword>